<proteinExistence type="predicted"/>
<feature type="compositionally biased region" description="Basic residues" evidence="1">
    <location>
        <begin position="1"/>
        <end position="15"/>
    </location>
</feature>
<name>A0A2V0NPK2_9CHLO</name>
<accession>A0A2V0NPK2</accession>
<comment type="caution">
    <text evidence="2">The sequence shown here is derived from an EMBL/GenBank/DDBJ whole genome shotgun (WGS) entry which is preliminary data.</text>
</comment>
<keyword evidence="3" id="KW-1185">Reference proteome</keyword>
<feature type="compositionally biased region" description="Basic residues" evidence="1">
    <location>
        <begin position="81"/>
        <end position="97"/>
    </location>
</feature>
<dbReference type="Proteomes" id="UP000247498">
    <property type="component" value="Unassembled WGS sequence"/>
</dbReference>
<feature type="region of interest" description="Disordered" evidence="1">
    <location>
        <begin position="65"/>
        <end position="133"/>
    </location>
</feature>
<gene>
    <name evidence="2" type="ORF">Rsub_00141</name>
</gene>
<organism evidence="2 3">
    <name type="scientific">Raphidocelis subcapitata</name>
    <dbReference type="NCBI Taxonomy" id="307507"/>
    <lineage>
        <taxon>Eukaryota</taxon>
        <taxon>Viridiplantae</taxon>
        <taxon>Chlorophyta</taxon>
        <taxon>core chlorophytes</taxon>
        <taxon>Chlorophyceae</taxon>
        <taxon>CS clade</taxon>
        <taxon>Sphaeropleales</taxon>
        <taxon>Selenastraceae</taxon>
        <taxon>Raphidocelis</taxon>
    </lineage>
</organism>
<feature type="compositionally biased region" description="Basic residues" evidence="1">
    <location>
        <begin position="123"/>
        <end position="133"/>
    </location>
</feature>
<feature type="region of interest" description="Disordered" evidence="1">
    <location>
        <begin position="1"/>
        <end position="22"/>
    </location>
</feature>
<reference evidence="2 3" key="1">
    <citation type="journal article" date="2018" name="Sci. Rep.">
        <title>Raphidocelis subcapitata (=Pseudokirchneriella subcapitata) provides an insight into genome evolution and environmental adaptations in the Sphaeropleales.</title>
        <authorList>
            <person name="Suzuki S."/>
            <person name="Yamaguchi H."/>
            <person name="Nakajima N."/>
            <person name="Kawachi M."/>
        </authorList>
    </citation>
    <scope>NUCLEOTIDE SEQUENCE [LARGE SCALE GENOMIC DNA]</scope>
    <source>
        <strain evidence="2 3">NIES-35</strain>
    </source>
</reference>
<evidence type="ECO:0000313" key="3">
    <source>
        <dbReference type="Proteomes" id="UP000247498"/>
    </source>
</evidence>
<evidence type="ECO:0000256" key="1">
    <source>
        <dbReference type="SAM" id="MobiDB-lite"/>
    </source>
</evidence>
<protein>
    <submittedName>
        <fullName evidence="2">Uncharacterized protein</fullName>
    </submittedName>
</protein>
<sequence>MAKGARSNRKKALRTVRRDKVSATWQEEAELKRLEALRRCMEAPPVPLSEDELARMAEAKAKAAEAMDADDGGAAAAAARGGKKGGGKKGGGKKGGGKKGVAVGGRKGRKKQVGVLSSMSGNKFHKMKRKAKK</sequence>
<dbReference type="AlphaFoldDB" id="A0A2V0NPK2"/>
<evidence type="ECO:0000313" key="2">
    <source>
        <dbReference type="EMBL" id="GBF87430.1"/>
    </source>
</evidence>
<dbReference type="InParanoid" id="A0A2V0NPK2"/>
<dbReference type="EMBL" id="BDRX01000001">
    <property type="protein sequence ID" value="GBF87430.1"/>
    <property type="molecule type" value="Genomic_DNA"/>
</dbReference>